<feature type="transmembrane region" description="Helical" evidence="2">
    <location>
        <begin position="349"/>
        <end position="369"/>
    </location>
</feature>
<evidence type="ECO:0000256" key="1">
    <source>
        <dbReference type="SAM" id="MobiDB-lite"/>
    </source>
</evidence>
<feature type="transmembrane region" description="Helical" evidence="2">
    <location>
        <begin position="6"/>
        <end position="22"/>
    </location>
</feature>
<proteinExistence type="predicted"/>
<organism evidence="3 4">
    <name type="scientific">Pseudoclavibacter helvolus</name>
    <dbReference type="NCBI Taxonomy" id="255205"/>
    <lineage>
        <taxon>Bacteria</taxon>
        <taxon>Bacillati</taxon>
        <taxon>Actinomycetota</taxon>
        <taxon>Actinomycetes</taxon>
        <taxon>Micrococcales</taxon>
        <taxon>Microbacteriaceae</taxon>
        <taxon>Pseudoclavibacter</taxon>
    </lineage>
</organism>
<feature type="transmembrane region" description="Helical" evidence="2">
    <location>
        <begin position="129"/>
        <end position="151"/>
    </location>
</feature>
<sequence length="450" mass="48358">MTFQYILLGLFCAAAVLTPLLIKKERALEAGVVATVLLAIGVHSEFTEISRAIVLACTSLALLIGIIRFPRPVYAKSPFAVYAFGAVFAVLSIVHAASVPAMIIYLLLGTTICLLAAAASRLGQQRNRVLAVIAASVIVSQFVVSVADVFFKVSNPWPRRDGVTFRQVGLNNLLTDLGGRAMGTTGFSITLGLVIALCIVACFYLAGTYRKYWFVWSALAAIGVATIFLSGTRTALVMLLAAGGVWALRSFKLSHSAFYILLGGIAVGLFESLRIAVLEWTGLGGQLEQTASYQHRTGVFASAVNLLDRDVSSLFFGDGPGYVAEALSSGVVTGYGRISVFDNDYLRILASYGLVLLIAFVVMLARGIFNRDIYVSMSATAIAVGAFAYDITTWFSLLVFMVFVLASAQPRESKPAEVDEDEQEVSEPVEARPTSLQGKYARQLPVQARL</sequence>
<feature type="transmembrane region" description="Helical" evidence="2">
    <location>
        <begin position="181"/>
        <end position="205"/>
    </location>
</feature>
<keyword evidence="3" id="KW-0436">Ligase</keyword>
<feature type="transmembrane region" description="Helical" evidence="2">
    <location>
        <begin position="258"/>
        <end position="277"/>
    </location>
</feature>
<gene>
    <name evidence="3" type="ORF">FHX72_002593</name>
</gene>
<feature type="compositionally biased region" description="Acidic residues" evidence="1">
    <location>
        <begin position="418"/>
        <end position="427"/>
    </location>
</feature>
<feature type="transmembrane region" description="Helical" evidence="2">
    <location>
        <begin position="103"/>
        <end position="122"/>
    </location>
</feature>
<feature type="transmembrane region" description="Helical" evidence="2">
    <location>
        <begin position="381"/>
        <end position="406"/>
    </location>
</feature>
<keyword evidence="4" id="KW-1185">Reference proteome</keyword>
<dbReference type="GO" id="GO:0016874">
    <property type="term" value="F:ligase activity"/>
    <property type="evidence" value="ECO:0007669"/>
    <property type="project" value="UniProtKB-KW"/>
</dbReference>
<evidence type="ECO:0000313" key="4">
    <source>
        <dbReference type="Proteomes" id="UP000545286"/>
    </source>
</evidence>
<reference evidence="3 4" key="1">
    <citation type="submission" date="2020-08" db="EMBL/GenBank/DDBJ databases">
        <title>Sequencing the genomes of 1000 actinobacteria strains.</title>
        <authorList>
            <person name="Klenk H.-P."/>
        </authorList>
    </citation>
    <scope>NUCLEOTIDE SEQUENCE [LARGE SCALE GENOMIC DNA]</scope>
    <source>
        <strain evidence="3 4">DSM 20419</strain>
    </source>
</reference>
<keyword evidence="2" id="KW-0812">Transmembrane</keyword>
<dbReference type="AlphaFoldDB" id="A0A7W4UPW8"/>
<feature type="transmembrane region" description="Helical" evidence="2">
    <location>
        <begin position="212"/>
        <end position="229"/>
    </location>
</feature>
<evidence type="ECO:0000313" key="3">
    <source>
        <dbReference type="EMBL" id="MBB2958447.1"/>
    </source>
</evidence>
<dbReference type="Proteomes" id="UP000545286">
    <property type="component" value="Unassembled WGS sequence"/>
</dbReference>
<dbReference type="PANTHER" id="PTHR37422">
    <property type="entry name" value="TEICHURONIC ACID BIOSYNTHESIS PROTEIN TUAE"/>
    <property type="match status" value="1"/>
</dbReference>
<dbReference type="InterPro" id="IPR051533">
    <property type="entry name" value="WaaL-like"/>
</dbReference>
<dbReference type="RefSeq" id="WP_183625546.1">
    <property type="nucleotide sequence ID" value="NZ_JACHWJ010000004.1"/>
</dbReference>
<feature type="region of interest" description="Disordered" evidence="1">
    <location>
        <begin position="411"/>
        <end position="450"/>
    </location>
</feature>
<feature type="transmembrane region" description="Helical" evidence="2">
    <location>
        <begin position="49"/>
        <end position="67"/>
    </location>
</feature>
<keyword evidence="2" id="KW-1133">Transmembrane helix</keyword>
<dbReference type="EMBL" id="JACHWJ010000004">
    <property type="protein sequence ID" value="MBB2958447.1"/>
    <property type="molecule type" value="Genomic_DNA"/>
</dbReference>
<evidence type="ECO:0000256" key="2">
    <source>
        <dbReference type="SAM" id="Phobius"/>
    </source>
</evidence>
<dbReference type="PANTHER" id="PTHR37422:SF13">
    <property type="entry name" value="LIPOPOLYSACCHARIDE BIOSYNTHESIS PROTEIN PA4999-RELATED"/>
    <property type="match status" value="1"/>
</dbReference>
<keyword evidence="2" id="KW-0472">Membrane</keyword>
<protein>
    <submittedName>
        <fullName evidence="3">O-antigen ligase</fullName>
    </submittedName>
</protein>
<name>A0A7W4UPW8_9MICO</name>
<accession>A0A7W4UPW8</accession>
<comment type="caution">
    <text evidence="3">The sequence shown here is derived from an EMBL/GenBank/DDBJ whole genome shotgun (WGS) entry which is preliminary data.</text>
</comment>
<feature type="transmembrane region" description="Helical" evidence="2">
    <location>
        <begin position="79"/>
        <end position="97"/>
    </location>
</feature>